<reference evidence="2 3" key="1">
    <citation type="submission" date="2020-02" db="EMBL/GenBank/DDBJ databases">
        <authorList>
            <person name="Ma Q."/>
            <person name="Huang Y."/>
            <person name="Song X."/>
            <person name="Pei D."/>
        </authorList>
    </citation>
    <scope>NUCLEOTIDE SEQUENCE [LARGE SCALE GENOMIC DNA]</scope>
    <source>
        <strain evidence="2">Sxm20200214</strain>
        <tissue evidence="2">Leaf</tissue>
    </source>
</reference>
<evidence type="ECO:0000256" key="1">
    <source>
        <dbReference type="SAM" id="MobiDB-lite"/>
    </source>
</evidence>
<feature type="region of interest" description="Disordered" evidence="1">
    <location>
        <begin position="1"/>
        <end position="54"/>
    </location>
</feature>
<dbReference type="AlphaFoldDB" id="A0A8X7VGH5"/>
<protein>
    <submittedName>
        <fullName evidence="2">Uncharacterized protein</fullName>
    </submittedName>
</protein>
<feature type="compositionally biased region" description="Polar residues" evidence="1">
    <location>
        <begin position="7"/>
        <end position="16"/>
    </location>
</feature>
<feature type="compositionally biased region" description="Basic and acidic residues" evidence="1">
    <location>
        <begin position="17"/>
        <end position="29"/>
    </location>
</feature>
<evidence type="ECO:0000313" key="3">
    <source>
        <dbReference type="Proteomes" id="UP000886595"/>
    </source>
</evidence>
<proteinExistence type="predicted"/>
<gene>
    <name evidence="2" type="ORF">Bca52824_022310</name>
</gene>
<accession>A0A8X7VGH5</accession>
<comment type="caution">
    <text evidence="2">The sequence shown here is derived from an EMBL/GenBank/DDBJ whole genome shotgun (WGS) entry which is preliminary data.</text>
</comment>
<keyword evidence="3" id="KW-1185">Reference proteome</keyword>
<name>A0A8X7VGH5_BRACI</name>
<dbReference type="EMBL" id="JAAMPC010000005">
    <property type="protein sequence ID" value="KAG2310753.1"/>
    <property type="molecule type" value="Genomic_DNA"/>
</dbReference>
<evidence type="ECO:0000313" key="2">
    <source>
        <dbReference type="EMBL" id="KAG2310753.1"/>
    </source>
</evidence>
<dbReference type="Proteomes" id="UP000886595">
    <property type="component" value="Unassembled WGS sequence"/>
</dbReference>
<sequence length="72" mass="8076">MPRESLFAQSAGSSRRVTSEEVQRCRNGDGIRNSAIVSTSEGKRSSSTRKQYDSAIKGIETLHVSDERYHHH</sequence>
<organism evidence="2 3">
    <name type="scientific">Brassica carinata</name>
    <name type="common">Ethiopian mustard</name>
    <name type="synonym">Abyssinian cabbage</name>
    <dbReference type="NCBI Taxonomy" id="52824"/>
    <lineage>
        <taxon>Eukaryota</taxon>
        <taxon>Viridiplantae</taxon>
        <taxon>Streptophyta</taxon>
        <taxon>Embryophyta</taxon>
        <taxon>Tracheophyta</taxon>
        <taxon>Spermatophyta</taxon>
        <taxon>Magnoliopsida</taxon>
        <taxon>eudicotyledons</taxon>
        <taxon>Gunneridae</taxon>
        <taxon>Pentapetalae</taxon>
        <taxon>rosids</taxon>
        <taxon>malvids</taxon>
        <taxon>Brassicales</taxon>
        <taxon>Brassicaceae</taxon>
        <taxon>Brassiceae</taxon>
        <taxon>Brassica</taxon>
    </lineage>
</organism>